<dbReference type="InParanoid" id="A0A1D2VD64"/>
<dbReference type="PANTHER" id="PTHR31441">
    <property type="entry name" value="FOLLICULIN FAMILY MEMBER"/>
    <property type="match status" value="1"/>
</dbReference>
<name>A0A1D2VD64_9ASCO</name>
<feature type="compositionally biased region" description="Low complexity" evidence="1">
    <location>
        <begin position="274"/>
        <end position="291"/>
    </location>
</feature>
<dbReference type="InterPro" id="IPR021713">
    <property type="entry name" value="Folliculin"/>
</dbReference>
<sequence>MEPDTNYIFMLSHFCELHGPKIIMVTHSFHVPDAVNAASNNDPRLYNQIINFKELQNIYTNHTSYCNSCKFKVSDDNNNICLTNDKSLNANRVFLSSQLPKSFFLQKKLNQLNKKLIHQENINSNDPKLIIIGNSNFFYSITLKFKINEFQSRGQIKNYQISLISNNFNNLLVNYNLIFKKLNQLIYNLCQKRAYFENEKIFKKNGSSSTLKYLKNKNLFLYNNYDLNTNNKNGFNLTEIVDDNDIFIKIHKFASILLNDLYKSDLRMSIISKNNKNNKSNENNNDNNDNNDNNKDNGSYSYYKDLDNLLFNSK</sequence>
<dbReference type="EMBL" id="KV454486">
    <property type="protein sequence ID" value="ODV59407.1"/>
    <property type="molecule type" value="Genomic_DNA"/>
</dbReference>
<organism evidence="3 4">
    <name type="scientific">Ascoidea rubescens DSM 1968</name>
    <dbReference type="NCBI Taxonomy" id="1344418"/>
    <lineage>
        <taxon>Eukaryota</taxon>
        <taxon>Fungi</taxon>
        <taxon>Dikarya</taxon>
        <taxon>Ascomycota</taxon>
        <taxon>Saccharomycotina</taxon>
        <taxon>Saccharomycetes</taxon>
        <taxon>Ascoideaceae</taxon>
        <taxon>Ascoidea</taxon>
    </lineage>
</organism>
<evidence type="ECO:0000259" key="2">
    <source>
        <dbReference type="Pfam" id="PF11704"/>
    </source>
</evidence>
<dbReference type="InterPro" id="IPR037520">
    <property type="entry name" value="Folliculin/SMCR8_longin"/>
</dbReference>
<proteinExistence type="predicted"/>
<keyword evidence="4" id="KW-1185">Reference proteome</keyword>
<evidence type="ECO:0000313" key="4">
    <source>
        <dbReference type="Proteomes" id="UP000095038"/>
    </source>
</evidence>
<dbReference type="PANTHER" id="PTHR31441:SF2">
    <property type="entry name" value="FOLLICULIN"/>
    <property type="match status" value="1"/>
</dbReference>
<dbReference type="GO" id="GO:0005829">
    <property type="term" value="C:cytosol"/>
    <property type="evidence" value="ECO:0007669"/>
    <property type="project" value="TreeGrafter"/>
</dbReference>
<protein>
    <recommendedName>
        <fullName evidence="2">Folliculin/SMCR8 longin domain-containing protein</fullName>
    </recommendedName>
</protein>
<dbReference type="FunCoup" id="A0A1D2VD64">
    <property type="interactions" value="6"/>
</dbReference>
<dbReference type="RefSeq" id="XP_020045714.1">
    <property type="nucleotide sequence ID" value="XM_020188769.1"/>
</dbReference>
<dbReference type="STRING" id="1344418.A0A1D2VD64"/>
<dbReference type="Pfam" id="PF11704">
    <property type="entry name" value="Folliculin"/>
    <property type="match status" value="1"/>
</dbReference>
<dbReference type="GO" id="GO:1904263">
    <property type="term" value="P:positive regulation of TORC1 signaling"/>
    <property type="evidence" value="ECO:0007669"/>
    <property type="project" value="TreeGrafter"/>
</dbReference>
<dbReference type="GeneID" id="30962405"/>
<gene>
    <name evidence="3" type="ORF">ASCRUDRAFT_112330</name>
</gene>
<dbReference type="Proteomes" id="UP000095038">
    <property type="component" value="Unassembled WGS sequence"/>
</dbReference>
<dbReference type="AlphaFoldDB" id="A0A1D2VD64"/>
<feature type="domain" description="Folliculin/SMCR8 longin" evidence="2">
    <location>
        <begin position="93"/>
        <end position="260"/>
    </location>
</feature>
<accession>A0A1D2VD64</accession>
<feature type="region of interest" description="Disordered" evidence="1">
    <location>
        <begin position="274"/>
        <end position="301"/>
    </location>
</feature>
<dbReference type="GO" id="GO:0005096">
    <property type="term" value="F:GTPase activator activity"/>
    <property type="evidence" value="ECO:0007669"/>
    <property type="project" value="InterPro"/>
</dbReference>
<evidence type="ECO:0000256" key="1">
    <source>
        <dbReference type="SAM" id="MobiDB-lite"/>
    </source>
</evidence>
<evidence type="ECO:0000313" key="3">
    <source>
        <dbReference type="EMBL" id="ODV59407.1"/>
    </source>
</evidence>
<reference evidence="4" key="1">
    <citation type="submission" date="2016-05" db="EMBL/GenBank/DDBJ databases">
        <title>Comparative genomics of biotechnologically important yeasts.</title>
        <authorList>
            <consortium name="DOE Joint Genome Institute"/>
            <person name="Riley R."/>
            <person name="Haridas S."/>
            <person name="Wolfe K.H."/>
            <person name="Lopes M.R."/>
            <person name="Hittinger C.T."/>
            <person name="Goker M."/>
            <person name="Salamov A."/>
            <person name="Wisecaver J."/>
            <person name="Long T.M."/>
            <person name="Aerts A.L."/>
            <person name="Barry K."/>
            <person name="Choi C."/>
            <person name="Clum A."/>
            <person name="Coughlan A.Y."/>
            <person name="Deshpande S."/>
            <person name="Douglass A.P."/>
            <person name="Hanson S.J."/>
            <person name="Klenk H.-P."/>
            <person name="Labutti K."/>
            <person name="Lapidus A."/>
            <person name="Lindquist E."/>
            <person name="Lipzen A."/>
            <person name="Meier-Kolthoff J.P."/>
            <person name="Ohm R.A."/>
            <person name="Otillar R.P."/>
            <person name="Pangilinan J."/>
            <person name="Peng Y."/>
            <person name="Rokas A."/>
            <person name="Rosa C.A."/>
            <person name="Scheuner C."/>
            <person name="Sibirny A.A."/>
            <person name="Slot J.C."/>
            <person name="Stielow J.B."/>
            <person name="Sun H."/>
            <person name="Kurtzman C.P."/>
            <person name="Blackwell M."/>
            <person name="Grigoriev I.V."/>
            <person name="Jeffries T.W."/>
        </authorList>
    </citation>
    <scope>NUCLEOTIDE SEQUENCE [LARGE SCALE GENOMIC DNA]</scope>
    <source>
        <strain evidence="4">DSM 1968</strain>
    </source>
</reference>
<dbReference type="OrthoDB" id="5599713at2759"/>